<gene>
    <name evidence="2" type="ORF">RCF98_09365</name>
</gene>
<feature type="domain" description="Scaffold protein FimL second" evidence="1">
    <location>
        <begin position="164"/>
        <end position="303"/>
    </location>
</feature>
<evidence type="ECO:0000313" key="3">
    <source>
        <dbReference type="Proteomes" id="UP001236657"/>
    </source>
</evidence>
<organism evidence="2 3">
    <name type="scientific">Thiothrix lacustris</name>
    <dbReference type="NCBI Taxonomy" id="525917"/>
    <lineage>
        <taxon>Bacteria</taxon>
        <taxon>Pseudomonadati</taxon>
        <taxon>Pseudomonadota</taxon>
        <taxon>Gammaproteobacteria</taxon>
        <taxon>Thiotrichales</taxon>
        <taxon>Thiotrichaceae</taxon>
        <taxon>Thiothrix</taxon>
    </lineage>
</organism>
<dbReference type="InterPro" id="IPR058661">
    <property type="entry name" value="FimL_2nd"/>
</dbReference>
<dbReference type="Proteomes" id="UP001236657">
    <property type="component" value="Chromosome"/>
</dbReference>
<dbReference type="SUPFAM" id="SSF47226">
    <property type="entry name" value="Histidine-containing phosphotransfer domain, HPT domain"/>
    <property type="match status" value="1"/>
</dbReference>
<protein>
    <recommendedName>
        <fullName evidence="1">Scaffold protein FimL second domain-containing protein</fullName>
    </recommendedName>
</protein>
<sequence>MISDKSSLASRIGWIANETEQAIEQARQAFGRYSESSEKSELSACRETCRQLNGILDMLDASGVSMLSQEIVSLLDALIQNQVENLRAAQDAVAEGLLQLSEYLKHLQAGYADLPMIVLPTLNNLRAAHDVELLSEHLVFLPEDAHASDELIGTTEYVALPMDRLLQVSTKLRFFLQKALLGWFRNEQPERMLQAVGKVTDNMIKLNQSRRLRSLWWIASALADALAHERLEQGVAVKMLMGRLEREIRQFGEVGETAYDHILSDELIKNLLYYVGLAENGAPITDRVKEAYHLDMYLPQGETLDELRHYYTTPGREMWRAVANSVTEELRNLQGILDAMQDKERQPELLSKLADRTDSLSNTLAMLGLGRAAQLTTDLATELKAHLSNEQVQDRDAMLRISTHYIRLEKVLAEYAETGQDLTDTLFNQDNDHADNLDPSSERSLLRTTLTELSKAQSRMVAFYKEGWAFVCLEDVASSLENISGALTMAGSAELLPMVNTALRYVREDLLAHKREPSPEELSTFADVLTLFEASVSTRLQHEDYLTLLPTGFSKLRELNQFSHLDLLENVDLASLEAEIETKKKAQQITTSTLLKRLRMPTQPAPATL</sequence>
<keyword evidence="3" id="KW-1185">Reference proteome</keyword>
<proteinExistence type="predicted"/>
<dbReference type="InterPro" id="IPR036641">
    <property type="entry name" value="HPT_dom_sf"/>
</dbReference>
<accession>A0ABY9MKI8</accession>
<evidence type="ECO:0000313" key="2">
    <source>
        <dbReference type="EMBL" id="WML89184.1"/>
    </source>
</evidence>
<reference evidence="2 3" key="1">
    <citation type="submission" date="2023-08" db="EMBL/GenBank/DDBJ databases">
        <title>New molecular markers tilS and rpoB for phylogenetic and monitoring studies of the genus Thiothrix biodiversity.</title>
        <authorList>
            <person name="Ravin N.V."/>
            <person name="Smolyakov D."/>
            <person name="Markov N.D."/>
            <person name="Beletsky A.V."/>
            <person name="Mardanov A.V."/>
            <person name="Rudenko T.S."/>
            <person name="Grabovich M.Y."/>
        </authorList>
    </citation>
    <scope>NUCLEOTIDE SEQUENCE [LARGE SCALE GENOMIC DNA]</scope>
    <source>
        <strain evidence="2 3">MK1</strain>
    </source>
</reference>
<dbReference type="RefSeq" id="WP_028488811.1">
    <property type="nucleotide sequence ID" value="NZ_CP133218.1"/>
</dbReference>
<name>A0ABY9MKI8_9GAMM</name>
<evidence type="ECO:0000259" key="1">
    <source>
        <dbReference type="Pfam" id="PF26379"/>
    </source>
</evidence>
<dbReference type="EMBL" id="CP133218">
    <property type="protein sequence ID" value="WML89184.1"/>
    <property type="molecule type" value="Genomic_DNA"/>
</dbReference>
<dbReference type="Pfam" id="PF26379">
    <property type="entry name" value="FimL_2nd"/>
    <property type="match status" value="1"/>
</dbReference>